<reference evidence="2" key="1">
    <citation type="journal article" date="2022" name="Mol. Ecol. Resour.">
        <title>The genomes of chicory, endive, great burdock and yacon provide insights into Asteraceae palaeo-polyploidization history and plant inulin production.</title>
        <authorList>
            <person name="Fan W."/>
            <person name="Wang S."/>
            <person name="Wang H."/>
            <person name="Wang A."/>
            <person name="Jiang F."/>
            <person name="Liu H."/>
            <person name="Zhao H."/>
            <person name="Xu D."/>
            <person name="Zhang Y."/>
        </authorList>
    </citation>
    <scope>NUCLEOTIDE SEQUENCE [LARGE SCALE GENOMIC DNA]</scope>
    <source>
        <strain evidence="2">cv. Yunnan</strain>
    </source>
</reference>
<name>A0ACB9JAK0_9ASTR</name>
<organism evidence="1 2">
    <name type="scientific">Smallanthus sonchifolius</name>
    <dbReference type="NCBI Taxonomy" id="185202"/>
    <lineage>
        <taxon>Eukaryota</taxon>
        <taxon>Viridiplantae</taxon>
        <taxon>Streptophyta</taxon>
        <taxon>Embryophyta</taxon>
        <taxon>Tracheophyta</taxon>
        <taxon>Spermatophyta</taxon>
        <taxon>Magnoliopsida</taxon>
        <taxon>eudicotyledons</taxon>
        <taxon>Gunneridae</taxon>
        <taxon>Pentapetalae</taxon>
        <taxon>asterids</taxon>
        <taxon>campanulids</taxon>
        <taxon>Asterales</taxon>
        <taxon>Asteraceae</taxon>
        <taxon>Asteroideae</taxon>
        <taxon>Heliantheae alliance</taxon>
        <taxon>Millerieae</taxon>
        <taxon>Smallanthus</taxon>
    </lineage>
</organism>
<sequence>MVTEGFAISTTDPLENKVPVILRSKSKRVQVTNLTCDHSGEDECGAKLAIKDDEACDPLEGGRFVAS</sequence>
<reference evidence="1 2" key="2">
    <citation type="journal article" date="2022" name="Mol. Ecol. Resour.">
        <title>The genomes of chicory, endive, great burdock and yacon provide insights into Asteraceae paleo-polyploidization history and plant inulin production.</title>
        <authorList>
            <person name="Fan W."/>
            <person name="Wang S."/>
            <person name="Wang H."/>
            <person name="Wang A."/>
            <person name="Jiang F."/>
            <person name="Liu H."/>
            <person name="Zhao H."/>
            <person name="Xu D."/>
            <person name="Zhang Y."/>
        </authorList>
    </citation>
    <scope>NUCLEOTIDE SEQUENCE [LARGE SCALE GENOMIC DNA]</scope>
    <source>
        <strain evidence="2">cv. Yunnan</strain>
        <tissue evidence="1">Leaves</tissue>
    </source>
</reference>
<dbReference type="EMBL" id="CM042022">
    <property type="protein sequence ID" value="KAI3816761.1"/>
    <property type="molecule type" value="Genomic_DNA"/>
</dbReference>
<proteinExistence type="predicted"/>
<accession>A0ACB9JAK0</accession>
<evidence type="ECO:0000313" key="2">
    <source>
        <dbReference type="Proteomes" id="UP001056120"/>
    </source>
</evidence>
<keyword evidence="2" id="KW-1185">Reference proteome</keyword>
<gene>
    <name evidence="1" type="ORF">L1987_16465</name>
</gene>
<comment type="caution">
    <text evidence="1">The sequence shown here is derived from an EMBL/GenBank/DDBJ whole genome shotgun (WGS) entry which is preliminary data.</text>
</comment>
<dbReference type="Proteomes" id="UP001056120">
    <property type="component" value="Linkage Group LG05"/>
</dbReference>
<protein>
    <submittedName>
        <fullName evidence="1">Uncharacterized protein</fullName>
    </submittedName>
</protein>
<evidence type="ECO:0000313" key="1">
    <source>
        <dbReference type="EMBL" id="KAI3816761.1"/>
    </source>
</evidence>